<reference evidence="1 4" key="3">
    <citation type="journal article" date="2022" name="G3 (Bethesda)">
        <title>Whole-genome sequence and methylome profiling of the almond [Prunus dulcis (Mill.) D.A. Webb] cultivar 'Nonpareil'.</title>
        <authorList>
            <person name="D'Amico-Willman K.M."/>
            <person name="Ouma W.Z."/>
            <person name="Meulia T."/>
            <person name="Sideli G.M."/>
            <person name="Gradziel T.M."/>
            <person name="Fresnedo-Ramirez J."/>
        </authorList>
    </citation>
    <scope>NUCLEOTIDE SEQUENCE [LARGE SCALE GENOMIC DNA]</scope>
    <source>
        <strain evidence="1">Clone GOH B32 T37-40</strain>
    </source>
</reference>
<evidence type="ECO:0000313" key="2">
    <source>
        <dbReference type="EMBL" id="VVA34854.1"/>
    </source>
</evidence>
<accession>A0A5E4G546</accession>
<evidence type="ECO:0000313" key="1">
    <source>
        <dbReference type="EMBL" id="KAI5324243.1"/>
    </source>
</evidence>
<sequence length="133" mass="15605">MLRELNDRFLDQTIELLKLSSSLDPRNSFKSFKIEHIRNLAKKFYPANFLPHELKALEPELRLIQLTLPVSTLKTERAFLCMRIIKNRLRSTIADEFPADCMILHIEGEFANNINNASIIEEFKSSKLHKFKF</sequence>
<dbReference type="InterPro" id="IPR055298">
    <property type="entry name" value="AtLOH3-like"/>
</dbReference>
<evidence type="ECO:0008006" key="5">
    <source>
        <dbReference type="Google" id="ProtNLM"/>
    </source>
</evidence>
<dbReference type="Proteomes" id="UP000327085">
    <property type="component" value="Chromosome 6"/>
</dbReference>
<dbReference type="InParanoid" id="A0A5E4G546"/>
<dbReference type="PANTHER" id="PTHR11697">
    <property type="entry name" value="GENERAL TRANSCRIPTION FACTOR 2-RELATED ZINC FINGER PROTEIN"/>
    <property type="match status" value="1"/>
</dbReference>
<evidence type="ECO:0000313" key="4">
    <source>
        <dbReference type="Proteomes" id="UP001054821"/>
    </source>
</evidence>
<dbReference type="Proteomes" id="UP001054821">
    <property type="component" value="Chromosome 6"/>
</dbReference>
<dbReference type="EMBL" id="JAJFAZ020000006">
    <property type="protein sequence ID" value="KAI5324243.1"/>
    <property type="molecule type" value="Genomic_DNA"/>
</dbReference>
<evidence type="ECO:0000313" key="3">
    <source>
        <dbReference type="Proteomes" id="UP000327085"/>
    </source>
</evidence>
<protein>
    <recommendedName>
        <fullName evidence="5">HAT C-terminal dimerisation domain-containing protein</fullName>
    </recommendedName>
</protein>
<dbReference type="EMBL" id="CABIKO010000355">
    <property type="protein sequence ID" value="VVA34854.1"/>
    <property type="molecule type" value="Genomic_DNA"/>
</dbReference>
<organism evidence="2 3">
    <name type="scientific">Prunus dulcis</name>
    <name type="common">Almond</name>
    <name type="synonym">Amygdalus dulcis</name>
    <dbReference type="NCBI Taxonomy" id="3755"/>
    <lineage>
        <taxon>Eukaryota</taxon>
        <taxon>Viridiplantae</taxon>
        <taxon>Streptophyta</taxon>
        <taxon>Embryophyta</taxon>
        <taxon>Tracheophyta</taxon>
        <taxon>Spermatophyta</taxon>
        <taxon>Magnoliopsida</taxon>
        <taxon>eudicotyledons</taxon>
        <taxon>Gunneridae</taxon>
        <taxon>Pentapetalae</taxon>
        <taxon>rosids</taxon>
        <taxon>fabids</taxon>
        <taxon>Rosales</taxon>
        <taxon>Rosaceae</taxon>
        <taxon>Amygdaloideae</taxon>
        <taxon>Amygdaleae</taxon>
        <taxon>Prunus</taxon>
    </lineage>
</organism>
<keyword evidence="4" id="KW-1185">Reference proteome</keyword>
<dbReference type="OMA" id="KFSHANF"/>
<gene>
    <name evidence="2" type="ORF">ALMOND_2B035635</name>
    <name evidence="1" type="ORF">L3X38_033316</name>
</gene>
<reference evidence="2" key="1">
    <citation type="submission" date="2019-07" db="EMBL/GenBank/DDBJ databases">
        <authorList>
            <person name="Alioto T."/>
            <person name="Alioto T."/>
            <person name="Gomez Garrido J."/>
        </authorList>
    </citation>
    <scope>NUCLEOTIDE SEQUENCE</scope>
</reference>
<reference evidence="3" key="2">
    <citation type="journal article" date="2020" name="Plant J.">
        <title>Transposons played a major role in the diversification between the closely related almond and peach genomes: results from the almond genome sequence.</title>
        <authorList>
            <person name="Alioto T."/>
            <person name="Alexiou K.G."/>
            <person name="Bardil A."/>
            <person name="Barteri F."/>
            <person name="Castanera R."/>
            <person name="Cruz F."/>
            <person name="Dhingra A."/>
            <person name="Duval H."/>
            <person name="Fernandez I Marti A."/>
            <person name="Frias L."/>
            <person name="Galan B."/>
            <person name="Garcia J.L."/>
            <person name="Howad W."/>
            <person name="Gomez-Garrido J."/>
            <person name="Gut M."/>
            <person name="Julca I."/>
            <person name="Morata J."/>
            <person name="Puigdomenech P."/>
            <person name="Ribeca P."/>
            <person name="Rubio Cabetas M.J."/>
            <person name="Vlasova A."/>
            <person name="Wirthensohn M."/>
            <person name="Garcia-Mas J."/>
            <person name="Gabaldon T."/>
            <person name="Casacuberta J.M."/>
            <person name="Arus P."/>
        </authorList>
    </citation>
    <scope>NUCLEOTIDE SEQUENCE [LARGE SCALE GENOMIC DNA]</scope>
    <source>
        <strain evidence="3">cv. Texas</strain>
    </source>
</reference>
<dbReference type="AlphaFoldDB" id="A0A5E4G546"/>
<proteinExistence type="predicted"/>
<name>A0A5E4G546_PRUDU</name>
<dbReference type="PANTHER" id="PTHR11697:SF230">
    <property type="entry name" value="ZINC FINGER, MYM DOMAIN CONTAINING 1"/>
    <property type="match status" value="1"/>
</dbReference>
<dbReference type="Gramene" id="VVA34854">
    <property type="protein sequence ID" value="VVA34854"/>
    <property type="gene ID" value="Prudul26B035635"/>
</dbReference>